<protein>
    <submittedName>
        <fullName evidence="8">Basic leucine zipper 9</fullName>
    </submittedName>
</protein>
<dbReference type="PROSITE" id="PS00036">
    <property type="entry name" value="BZIP_BASIC"/>
    <property type="match status" value="1"/>
</dbReference>
<dbReference type="CDD" id="cd14702">
    <property type="entry name" value="bZIP_plant_GBF1"/>
    <property type="match status" value="1"/>
</dbReference>
<gene>
    <name evidence="8" type="ORF">SHERM_15107</name>
</gene>
<dbReference type="PANTHER" id="PTHR47693">
    <property type="entry name" value="BZIP TRANSCRIPTION FACTOR RISBZ3-RELATED"/>
    <property type="match status" value="1"/>
</dbReference>
<evidence type="ECO:0000256" key="2">
    <source>
        <dbReference type="ARBA" id="ARBA00023015"/>
    </source>
</evidence>
<dbReference type="AlphaFoldDB" id="A0A9N7R7I2"/>
<evidence type="ECO:0000256" key="5">
    <source>
        <dbReference type="ARBA" id="ARBA00023242"/>
    </source>
</evidence>
<dbReference type="FunFam" id="1.20.5.170:FF:000020">
    <property type="entry name" value="BZIP transcription factor"/>
    <property type="match status" value="1"/>
</dbReference>
<keyword evidence="6" id="KW-0175">Coiled coil</keyword>
<feature type="coiled-coil region" evidence="6">
    <location>
        <begin position="135"/>
        <end position="204"/>
    </location>
</feature>
<keyword evidence="9" id="KW-1185">Reference proteome</keyword>
<dbReference type="InterPro" id="IPR045314">
    <property type="entry name" value="bZIP_plant_GBF1"/>
</dbReference>
<dbReference type="SUPFAM" id="SSF57959">
    <property type="entry name" value="Leucine zipper domain"/>
    <property type="match status" value="1"/>
</dbReference>
<dbReference type="OrthoDB" id="1299653at2759"/>
<keyword evidence="2" id="KW-0805">Transcription regulation</keyword>
<keyword evidence="5" id="KW-0539">Nucleus</keyword>
<keyword evidence="3" id="KW-0238">DNA-binding</keyword>
<proteinExistence type="predicted"/>
<accession>A0A9N7R7I2</accession>
<dbReference type="Pfam" id="PF00170">
    <property type="entry name" value="bZIP_1"/>
    <property type="match status" value="1"/>
</dbReference>
<comment type="caution">
    <text evidence="8">The sequence shown here is derived from an EMBL/GenBank/DDBJ whole genome shotgun (WGS) entry which is preliminary data.</text>
</comment>
<dbReference type="InterPro" id="IPR004827">
    <property type="entry name" value="bZIP"/>
</dbReference>
<organism evidence="8 9">
    <name type="scientific">Striga hermonthica</name>
    <name type="common">Purple witchweed</name>
    <name type="synonym">Buchnera hermonthica</name>
    <dbReference type="NCBI Taxonomy" id="68872"/>
    <lineage>
        <taxon>Eukaryota</taxon>
        <taxon>Viridiplantae</taxon>
        <taxon>Streptophyta</taxon>
        <taxon>Embryophyta</taxon>
        <taxon>Tracheophyta</taxon>
        <taxon>Spermatophyta</taxon>
        <taxon>Magnoliopsida</taxon>
        <taxon>eudicotyledons</taxon>
        <taxon>Gunneridae</taxon>
        <taxon>Pentapetalae</taxon>
        <taxon>asterids</taxon>
        <taxon>lamiids</taxon>
        <taxon>Lamiales</taxon>
        <taxon>Orobanchaceae</taxon>
        <taxon>Buchnereae</taxon>
        <taxon>Striga</taxon>
    </lineage>
</organism>
<dbReference type="Proteomes" id="UP001153555">
    <property type="component" value="Unassembled WGS sequence"/>
</dbReference>
<reference evidence="8" key="1">
    <citation type="submission" date="2019-12" db="EMBL/GenBank/DDBJ databases">
        <authorList>
            <person name="Scholes J."/>
        </authorList>
    </citation>
    <scope>NUCLEOTIDE SEQUENCE</scope>
</reference>
<dbReference type="Gene3D" id="1.20.5.170">
    <property type="match status" value="1"/>
</dbReference>
<evidence type="ECO:0000256" key="1">
    <source>
        <dbReference type="ARBA" id="ARBA00004123"/>
    </source>
</evidence>
<dbReference type="EMBL" id="CACSLK010012233">
    <property type="protein sequence ID" value="CAA0814953.1"/>
    <property type="molecule type" value="Genomic_DNA"/>
</dbReference>
<evidence type="ECO:0000256" key="3">
    <source>
        <dbReference type="ARBA" id="ARBA00023125"/>
    </source>
</evidence>
<dbReference type="InterPro" id="IPR044168">
    <property type="entry name" value="RISBZ3/4/5"/>
</dbReference>
<comment type="subcellular location">
    <subcellularLocation>
        <location evidence="1">Nucleus</location>
    </subcellularLocation>
</comment>
<dbReference type="PROSITE" id="PS50217">
    <property type="entry name" value="BZIP"/>
    <property type="match status" value="1"/>
</dbReference>
<dbReference type="GO" id="GO:0003700">
    <property type="term" value="F:DNA-binding transcription factor activity"/>
    <property type="evidence" value="ECO:0007669"/>
    <property type="project" value="InterPro"/>
</dbReference>
<dbReference type="GO" id="GO:0005634">
    <property type="term" value="C:nucleus"/>
    <property type="evidence" value="ECO:0007669"/>
    <property type="project" value="UniProtKB-SubCell"/>
</dbReference>
<evidence type="ECO:0000259" key="7">
    <source>
        <dbReference type="PROSITE" id="PS50217"/>
    </source>
</evidence>
<dbReference type="GO" id="GO:0003677">
    <property type="term" value="F:DNA binding"/>
    <property type="evidence" value="ECO:0007669"/>
    <property type="project" value="UniProtKB-KW"/>
</dbReference>
<feature type="domain" description="BZIP" evidence="7">
    <location>
        <begin position="130"/>
        <end position="178"/>
    </location>
</feature>
<keyword evidence="4" id="KW-0804">Transcription</keyword>
<evidence type="ECO:0000313" key="8">
    <source>
        <dbReference type="EMBL" id="CAA0814953.1"/>
    </source>
</evidence>
<sequence>MENKKAINKNNSIYGCIINGMKRSPSELAFEELLASVDDHHDNKKLIPDDHVIFGVPSDHHHHHPFADHDVHFPLKNSNIMKDFPSDMMPADKPLWSRNFSPNLSKASPTFDSQSSVCGEKNGFRPWNFRMESNRKSARRSRQRKQAQLTELEQQAEQLRQENAVLFKQLASASQQLKDATTNHRVLKSDVEALRAKVKLAEDMVARGSLTSSLSHLIQNYLNTPGQEYMRNNNNINCPVSPLVSARGDDNSPYSGITTGDSSLGIDQTADQPFSRNVSTNGALSDAVNCMQDMWTWESHHLPPK</sequence>
<evidence type="ECO:0000313" key="9">
    <source>
        <dbReference type="Proteomes" id="UP001153555"/>
    </source>
</evidence>
<evidence type="ECO:0000256" key="6">
    <source>
        <dbReference type="SAM" id="Coils"/>
    </source>
</evidence>
<evidence type="ECO:0000256" key="4">
    <source>
        <dbReference type="ARBA" id="ARBA00023163"/>
    </source>
</evidence>
<name>A0A9N7R7I2_STRHE</name>
<dbReference type="SMART" id="SM00338">
    <property type="entry name" value="BRLZ"/>
    <property type="match status" value="1"/>
</dbReference>
<dbReference type="GO" id="GO:0046983">
    <property type="term" value="F:protein dimerization activity"/>
    <property type="evidence" value="ECO:0007669"/>
    <property type="project" value="UniProtKB-ARBA"/>
</dbReference>
<dbReference type="InterPro" id="IPR046347">
    <property type="entry name" value="bZIP_sf"/>
</dbReference>
<dbReference type="PANTHER" id="PTHR47693:SF1">
    <property type="entry name" value="BZIP TRANSCRIPTION FACTOR RISBZ3"/>
    <property type="match status" value="1"/>
</dbReference>